<feature type="signal peptide" evidence="1">
    <location>
        <begin position="1"/>
        <end position="21"/>
    </location>
</feature>
<dbReference type="CDD" id="cd23451">
    <property type="entry name" value="beta-trefoil_Ricin_laminarinase"/>
    <property type="match status" value="1"/>
</dbReference>
<dbReference type="PANTHER" id="PTHR30383">
    <property type="entry name" value="THIOESTERASE 1/PROTEASE 1/LYSOPHOSPHOLIPASE L1"/>
    <property type="match status" value="1"/>
</dbReference>
<dbReference type="InterPro" id="IPR035992">
    <property type="entry name" value="Ricin_B-like_lectins"/>
</dbReference>
<organism evidence="3 4">
    <name type="scientific">Actinacidiphila polyblastidii</name>
    <dbReference type="NCBI Taxonomy" id="3110430"/>
    <lineage>
        <taxon>Bacteria</taxon>
        <taxon>Bacillati</taxon>
        <taxon>Actinomycetota</taxon>
        <taxon>Actinomycetes</taxon>
        <taxon>Kitasatosporales</taxon>
        <taxon>Streptomycetaceae</taxon>
        <taxon>Actinacidiphila</taxon>
    </lineage>
</organism>
<dbReference type="EMBL" id="JAZEWV010000001">
    <property type="protein sequence ID" value="MEE4540631.1"/>
    <property type="molecule type" value="Genomic_DNA"/>
</dbReference>
<dbReference type="CDD" id="cd01833">
    <property type="entry name" value="XynB_like"/>
    <property type="match status" value="1"/>
</dbReference>
<dbReference type="Pfam" id="PF00652">
    <property type="entry name" value="Ricin_B_lectin"/>
    <property type="match status" value="1"/>
</dbReference>
<dbReference type="RefSeq" id="WP_330792492.1">
    <property type="nucleotide sequence ID" value="NZ_JAZEWV010000001.1"/>
</dbReference>
<dbReference type="SUPFAM" id="SSF52266">
    <property type="entry name" value="SGNH hydrolase"/>
    <property type="match status" value="1"/>
</dbReference>
<reference evidence="3 4" key="1">
    <citation type="submission" date="2023-12" db="EMBL/GenBank/DDBJ databases">
        <title>Streptomyces sp. V4-01.</title>
        <authorList>
            <person name="Somphong A."/>
            <person name="Phongsopitanun W."/>
        </authorList>
    </citation>
    <scope>NUCLEOTIDE SEQUENCE [LARGE SCALE GENOMIC DNA]</scope>
    <source>
        <strain evidence="3 4">V4-01</strain>
    </source>
</reference>
<dbReference type="InterPro" id="IPR013830">
    <property type="entry name" value="SGNH_hydro"/>
</dbReference>
<dbReference type="SUPFAM" id="SSF50370">
    <property type="entry name" value="Ricin B-like lectins"/>
    <property type="match status" value="1"/>
</dbReference>
<dbReference type="Gene3D" id="2.80.10.50">
    <property type="match status" value="2"/>
</dbReference>
<dbReference type="SMART" id="SM00458">
    <property type="entry name" value="RICIN"/>
    <property type="match status" value="1"/>
</dbReference>
<dbReference type="PROSITE" id="PS50231">
    <property type="entry name" value="RICIN_B_LECTIN"/>
    <property type="match status" value="1"/>
</dbReference>
<proteinExistence type="predicted"/>
<evidence type="ECO:0000256" key="1">
    <source>
        <dbReference type="SAM" id="SignalP"/>
    </source>
</evidence>
<feature type="chain" id="PRO_5046512598" evidence="1">
    <location>
        <begin position="22"/>
        <end position="370"/>
    </location>
</feature>
<feature type="domain" description="Ricin B lectin" evidence="2">
    <location>
        <begin position="240"/>
        <end position="366"/>
    </location>
</feature>
<protein>
    <submittedName>
        <fullName evidence="3">Ricin-type beta-trefoil lectin domain protein</fullName>
    </submittedName>
</protein>
<dbReference type="Pfam" id="PF13472">
    <property type="entry name" value="Lipase_GDSL_2"/>
    <property type="match status" value="1"/>
</dbReference>
<comment type="caution">
    <text evidence="3">The sequence shown here is derived from an EMBL/GenBank/DDBJ whole genome shotgun (WGS) entry which is preliminary data.</text>
</comment>
<dbReference type="InterPro" id="IPR036514">
    <property type="entry name" value="SGNH_hydro_sf"/>
</dbReference>
<sequence>MKRLTAALVTALLAAGGLAWGAGTPAEARSNTHVRLMPLGASITEGYGSSTGNGYRGPLFTSLAAEGYTPDFVGNLRNGTMADPDHEGHSGWRIDQIAGITDATLARSKPNVVTLQIGTNDLAQSYQVPTISNRLDALIDRILADDPGVTVLVSPLLPSTDPTIQANRAEYDRQVPLIVQAKRAAGKHVGFVDSSAVKVSDLYDDRHPGDAGYQKLADAFNTALLAADDAGWIKPPVPNGGPVRAGVGASGACMDVNTASSANGTAVQLWSCNGGDAQWWTLRSDGTLRALGKCLDATGFGTANGTKLEIWDCNGGANQQWQVSGAGYRNPLSGRCLDDPGFATANGTRLDLWDCNGGINQQWTALPAVP</sequence>
<keyword evidence="4" id="KW-1185">Reference proteome</keyword>
<evidence type="ECO:0000313" key="4">
    <source>
        <dbReference type="Proteomes" id="UP001344658"/>
    </source>
</evidence>
<evidence type="ECO:0000313" key="3">
    <source>
        <dbReference type="EMBL" id="MEE4540631.1"/>
    </source>
</evidence>
<name>A0ABU7P4A2_9ACTN</name>
<dbReference type="Gene3D" id="3.40.50.1110">
    <property type="entry name" value="SGNH hydrolase"/>
    <property type="match status" value="1"/>
</dbReference>
<accession>A0ABU7P4A2</accession>
<evidence type="ECO:0000259" key="2">
    <source>
        <dbReference type="SMART" id="SM00458"/>
    </source>
</evidence>
<gene>
    <name evidence="3" type="ORF">V2S66_01440</name>
</gene>
<dbReference type="InterPro" id="IPR000772">
    <property type="entry name" value="Ricin_B_lectin"/>
</dbReference>
<keyword evidence="1" id="KW-0732">Signal</keyword>
<dbReference type="InterPro" id="IPR051532">
    <property type="entry name" value="Ester_Hydrolysis_Enzymes"/>
</dbReference>
<dbReference type="Proteomes" id="UP001344658">
    <property type="component" value="Unassembled WGS sequence"/>
</dbReference>
<dbReference type="PANTHER" id="PTHR30383:SF5">
    <property type="entry name" value="SGNH HYDROLASE-TYPE ESTERASE DOMAIN-CONTAINING PROTEIN"/>
    <property type="match status" value="1"/>
</dbReference>